<sequence length="74" mass="8251">MARVFVNHLIDLVCKEKEAAIDSERKLLLGHPLELAKKGIAILNVRELAGDTVQIREQGKMFDPYDENTTGTVS</sequence>
<dbReference type="Proteomes" id="UP001476247">
    <property type="component" value="Unassembled WGS sequence"/>
</dbReference>
<proteinExistence type="predicted"/>
<accession>A0ABP9XLZ0</accession>
<comment type="caution">
    <text evidence="1">The sequence shown here is derived from an EMBL/GenBank/DDBJ whole genome shotgun (WGS) entry which is preliminary data.</text>
</comment>
<dbReference type="EMBL" id="BAABUJ010000005">
    <property type="protein sequence ID" value="GAA5795791.1"/>
    <property type="molecule type" value="Genomic_DNA"/>
</dbReference>
<protein>
    <submittedName>
        <fullName evidence="1">Uncharacterized protein</fullName>
    </submittedName>
</protein>
<keyword evidence="2" id="KW-1185">Reference proteome</keyword>
<evidence type="ECO:0000313" key="1">
    <source>
        <dbReference type="EMBL" id="GAA5795791.1"/>
    </source>
</evidence>
<gene>
    <name evidence="1" type="ORF">HPULCUR_001153</name>
</gene>
<name>A0ABP9XLZ0_9FUNG</name>
<organism evidence="1 2">
    <name type="scientific">Helicostylum pulchrum</name>
    <dbReference type="NCBI Taxonomy" id="562976"/>
    <lineage>
        <taxon>Eukaryota</taxon>
        <taxon>Fungi</taxon>
        <taxon>Fungi incertae sedis</taxon>
        <taxon>Mucoromycota</taxon>
        <taxon>Mucoromycotina</taxon>
        <taxon>Mucoromycetes</taxon>
        <taxon>Mucorales</taxon>
        <taxon>Mucorineae</taxon>
        <taxon>Mucoraceae</taxon>
        <taxon>Helicostylum</taxon>
    </lineage>
</organism>
<evidence type="ECO:0000313" key="2">
    <source>
        <dbReference type="Proteomes" id="UP001476247"/>
    </source>
</evidence>
<reference evidence="1 2" key="1">
    <citation type="submission" date="2024-04" db="EMBL/GenBank/DDBJ databases">
        <title>genome sequences of Mucor flavus KT1a and Helicostylum pulchrum KT1b strains isolation_sourced from the surface of a dry-aged beef.</title>
        <authorList>
            <person name="Toyotome T."/>
            <person name="Hosono M."/>
            <person name="Torimaru M."/>
            <person name="Fukuda K."/>
            <person name="Mikami N."/>
        </authorList>
    </citation>
    <scope>NUCLEOTIDE SEQUENCE [LARGE SCALE GENOMIC DNA]</scope>
    <source>
        <strain evidence="1 2">KT1b</strain>
    </source>
</reference>